<comment type="caution">
    <text evidence="2">The sequence shown here is derived from an EMBL/GenBank/DDBJ whole genome shotgun (WGS) entry which is preliminary data.</text>
</comment>
<sequence>MSDNSVTEKVEELTTTWNSKVSADHCLHHFSSLVGPDLGVAGYRLSDEDTEVTAADLSFESSIMELQSDNGYSFESSLLDEQEKDGNSLSKSEFIDLTTEIYEGYADILGDGGKENHRYLHEVERALQERAEQLSRAIDDRFRTTGPDGESNLVVDARSQVDLISEEESSHGSDATLKSIVDAEIISQKWSISIDLSKEDVNGQRVSGRYPYVHDGVTIGEWRPCVKVEEFIEGYSCEFEHFPADVPLKRLKAISRAYLQQLSEEAREMARTFRLLEIRLQLLREVLQEYELYGETAGINEQRVGEIFDEVEGPSRRSMGRPPKMAEGEDPEDREKVLTEHLRKRENWHKQGRHKGKPKWKQIRVEIEDSDDVSLFKGNEDSWDDGHITVHPERLQQIAEDGEEIDLERIREELNISPPD</sequence>
<reference evidence="2" key="1">
    <citation type="submission" date="2022-08" db="EMBL/GenBank/DDBJ databases">
        <title>Genomic Encyclopedia of Type Strains, Phase V (KMG-V): Genome sequencing to study the core and pangenomes of soil and plant-associated prokaryotes.</title>
        <authorList>
            <person name="Whitman W."/>
        </authorList>
    </citation>
    <scope>NUCLEOTIDE SEQUENCE</scope>
    <source>
        <strain evidence="2">SP2016B</strain>
    </source>
</reference>
<dbReference type="AlphaFoldDB" id="A0A9X2U481"/>
<accession>A0A9X2U481</accession>
<evidence type="ECO:0000313" key="3">
    <source>
        <dbReference type="Proteomes" id="UP001155034"/>
    </source>
</evidence>
<gene>
    <name evidence="2" type="ORF">GGP82_003131</name>
</gene>
<dbReference type="RefSeq" id="WP_259084130.1">
    <property type="nucleotide sequence ID" value="NZ_JANTYZ010000014.1"/>
</dbReference>
<dbReference type="EMBL" id="JANTYZ010000014">
    <property type="protein sequence ID" value="MCS3866557.1"/>
    <property type="molecule type" value="Genomic_DNA"/>
</dbReference>
<evidence type="ECO:0000256" key="1">
    <source>
        <dbReference type="SAM" id="MobiDB-lite"/>
    </source>
</evidence>
<dbReference type="Proteomes" id="UP001155034">
    <property type="component" value="Unassembled WGS sequence"/>
</dbReference>
<proteinExistence type="predicted"/>
<evidence type="ECO:0000313" key="2">
    <source>
        <dbReference type="EMBL" id="MCS3866557.1"/>
    </source>
</evidence>
<organism evidence="2 3">
    <name type="scientific">Salinibacter ruber</name>
    <dbReference type="NCBI Taxonomy" id="146919"/>
    <lineage>
        <taxon>Bacteria</taxon>
        <taxon>Pseudomonadati</taxon>
        <taxon>Rhodothermota</taxon>
        <taxon>Rhodothermia</taxon>
        <taxon>Rhodothermales</taxon>
        <taxon>Salinibacteraceae</taxon>
        <taxon>Salinibacter</taxon>
    </lineage>
</organism>
<protein>
    <submittedName>
        <fullName evidence="2">Uncharacterized protein</fullName>
    </submittedName>
</protein>
<name>A0A9X2U481_9BACT</name>
<feature type="region of interest" description="Disordered" evidence="1">
    <location>
        <begin position="313"/>
        <end position="334"/>
    </location>
</feature>